<evidence type="ECO:0000256" key="6">
    <source>
        <dbReference type="RuleBase" id="RU364052"/>
    </source>
</evidence>
<dbReference type="GO" id="GO:0005737">
    <property type="term" value="C:cytoplasm"/>
    <property type="evidence" value="ECO:0007669"/>
    <property type="project" value="UniProtKB-SubCell"/>
</dbReference>
<dbReference type="InterPro" id="IPR036188">
    <property type="entry name" value="FAD/NAD-bd_sf"/>
</dbReference>
<dbReference type="GO" id="GO:0004729">
    <property type="term" value="F:oxygen-dependent protoporphyrinogen oxidase activity"/>
    <property type="evidence" value="ECO:0007669"/>
    <property type="project" value="UniProtKB-UniRule"/>
</dbReference>
<evidence type="ECO:0000256" key="1">
    <source>
        <dbReference type="ARBA" id="ARBA00001974"/>
    </source>
</evidence>
<dbReference type="Gene3D" id="3.50.50.60">
    <property type="entry name" value="FAD/NAD(P)-binding domain"/>
    <property type="match status" value="1"/>
</dbReference>
<dbReference type="PANTHER" id="PTHR42923:SF3">
    <property type="entry name" value="PROTOPORPHYRINOGEN OXIDASE"/>
    <property type="match status" value="1"/>
</dbReference>
<dbReference type="Gene3D" id="3.90.660.20">
    <property type="entry name" value="Protoporphyrinogen oxidase, mitochondrial, domain 2"/>
    <property type="match status" value="1"/>
</dbReference>
<protein>
    <recommendedName>
        <fullName evidence="6">Coproporphyrinogen III oxidase</fullName>
        <ecNumber evidence="6">1.3.3.15</ecNumber>
    </recommendedName>
</protein>
<dbReference type="OrthoDB" id="9805195at2"/>
<dbReference type="NCBIfam" id="TIGR00562">
    <property type="entry name" value="proto_IX_ox"/>
    <property type="match status" value="1"/>
</dbReference>
<dbReference type="GO" id="GO:0006783">
    <property type="term" value="P:heme biosynthetic process"/>
    <property type="evidence" value="ECO:0007669"/>
    <property type="project" value="UniProtKB-UniRule"/>
</dbReference>
<organism evidence="8 9">
    <name type="scientific">Marinilabilia rubra</name>
    <dbReference type="NCBI Taxonomy" id="2162893"/>
    <lineage>
        <taxon>Bacteria</taxon>
        <taxon>Pseudomonadati</taxon>
        <taxon>Bacteroidota</taxon>
        <taxon>Bacteroidia</taxon>
        <taxon>Marinilabiliales</taxon>
        <taxon>Marinilabiliaceae</taxon>
        <taxon>Marinilabilia</taxon>
    </lineage>
</organism>
<keyword evidence="2 6" id="KW-0285">Flavoprotein</keyword>
<dbReference type="Pfam" id="PF01593">
    <property type="entry name" value="Amino_oxidase"/>
    <property type="match status" value="1"/>
</dbReference>
<dbReference type="InterPro" id="IPR050464">
    <property type="entry name" value="Zeta_carotene_desat/Oxidored"/>
</dbReference>
<comment type="similarity">
    <text evidence="6">Belongs to the protoporphyrinogen/coproporphyrinogen oxidase family. Coproporphyrinogen III oxidase subfamily.</text>
</comment>
<comment type="function">
    <text evidence="6">Involved in coproporphyrin-dependent heme b biosynthesis. Catalyzes the oxidation of coproporphyrinogen III to coproporphyrin III.</text>
</comment>
<dbReference type="InterPro" id="IPR002937">
    <property type="entry name" value="Amino_oxidase"/>
</dbReference>
<dbReference type="AlphaFoldDB" id="A0A2U2B587"/>
<keyword evidence="5 6" id="KW-0350">Heme biosynthesis</keyword>
<comment type="caution">
    <text evidence="8">The sequence shown here is derived from an EMBL/GenBank/DDBJ whole genome shotgun (WGS) entry which is preliminary data.</text>
</comment>
<comment type="catalytic activity">
    <reaction evidence="6">
        <text>coproporphyrinogen III + 3 O2 = coproporphyrin III + 3 H2O2</text>
        <dbReference type="Rhea" id="RHEA:43436"/>
        <dbReference type="ChEBI" id="CHEBI:15379"/>
        <dbReference type="ChEBI" id="CHEBI:16240"/>
        <dbReference type="ChEBI" id="CHEBI:57309"/>
        <dbReference type="ChEBI" id="CHEBI:131725"/>
        <dbReference type="EC" id="1.3.3.15"/>
    </reaction>
</comment>
<dbReference type="RefSeq" id="WP_109265580.1">
    <property type="nucleotide sequence ID" value="NZ_QEWP01000017.1"/>
</dbReference>
<comment type="cofactor">
    <cofactor evidence="1 6">
        <name>FAD</name>
        <dbReference type="ChEBI" id="CHEBI:57692"/>
    </cofactor>
</comment>
<dbReference type="SUPFAM" id="SSF51905">
    <property type="entry name" value="FAD/NAD(P)-binding domain"/>
    <property type="match status" value="1"/>
</dbReference>
<dbReference type="EC" id="1.3.3.15" evidence="6"/>
<dbReference type="SUPFAM" id="SSF54373">
    <property type="entry name" value="FAD-linked reductases, C-terminal domain"/>
    <property type="match status" value="1"/>
</dbReference>
<dbReference type="PANTHER" id="PTHR42923">
    <property type="entry name" value="PROTOPORPHYRINOGEN OXIDASE"/>
    <property type="match status" value="1"/>
</dbReference>
<dbReference type="Proteomes" id="UP000244956">
    <property type="component" value="Unassembled WGS sequence"/>
</dbReference>
<accession>A0A2U2B587</accession>
<sequence>MKKAVIIGAGITGLTTAYYLKKAGWDVTILEKQMRTGGAIHTHREKGFVFESGPNTGMISNPEVTELFEELGEEFQVEPANEAAKRRLIWKDGRWHQLPSSIRDGIKTPLFSWKDKFKLLTEPFRKRGKNPDETLAQLVKRRMGQSFLDYAVDPFILGIYAGDPSKLVTRYALPKLYNLEQNYGSFIKGGVKKHAELIKEKKHDPELYNYHKKASKKMFSMSGGLDILIQSLTKRFSEDEIKLGCHDVSVCPAGKKYTTKFTHHGESLLIESDAVITTTGAHDVPSVLPFLREDEKQKITRLEYAKVAQVAIGYNKWRGIPLKAFGGLVPYKEHRDILGVLFLSAFLKNRAPKNGALLSVFVGGVRNQDIVDLKDDEIIKLVMPELERMMMVTNDKPDLLRIFRHTHAIPQYDASTGERIQTVKEIEDHFPGLVLGGNLRDGIGMADRIKQSVNIARELEEKFQKNLLRQKSEIQTD</sequence>
<keyword evidence="3 6" id="KW-0274">FAD</keyword>
<evidence type="ECO:0000256" key="2">
    <source>
        <dbReference type="ARBA" id="ARBA00022630"/>
    </source>
</evidence>
<comment type="pathway">
    <text evidence="6">Porphyrin-containing compound metabolism; protoheme biosynthesis.</text>
</comment>
<evidence type="ECO:0000256" key="5">
    <source>
        <dbReference type="ARBA" id="ARBA00023133"/>
    </source>
</evidence>
<keyword evidence="6" id="KW-0963">Cytoplasm</keyword>
<comment type="subcellular location">
    <subcellularLocation>
        <location evidence="6">Cytoplasm</location>
    </subcellularLocation>
</comment>
<proteinExistence type="inferred from homology"/>
<keyword evidence="4 6" id="KW-0560">Oxidoreductase</keyword>
<feature type="domain" description="Amine oxidase" evidence="7">
    <location>
        <begin position="11"/>
        <end position="437"/>
    </location>
</feature>
<dbReference type="Gene3D" id="1.10.3110.10">
    <property type="entry name" value="protoporphyrinogen ix oxidase, domain 3"/>
    <property type="match status" value="1"/>
</dbReference>
<evidence type="ECO:0000313" key="8">
    <source>
        <dbReference type="EMBL" id="PWD98229.1"/>
    </source>
</evidence>
<evidence type="ECO:0000256" key="3">
    <source>
        <dbReference type="ARBA" id="ARBA00022827"/>
    </source>
</evidence>
<dbReference type="UniPathway" id="UPA00252"/>
<evidence type="ECO:0000313" key="9">
    <source>
        <dbReference type="Proteomes" id="UP000244956"/>
    </source>
</evidence>
<name>A0A2U2B587_9BACT</name>
<evidence type="ECO:0000259" key="7">
    <source>
        <dbReference type="Pfam" id="PF01593"/>
    </source>
</evidence>
<dbReference type="InterPro" id="IPR004572">
    <property type="entry name" value="Protoporphyrinogen_oxidase"/>
</dbReference>
<dbReference type="EMBL" id="QEWP01000017">
    <property type="protein sequence ID" value="PWD98229.1"/>
    <property type="molecule type" value="Genomic_DNA"/>
</dbReference>
<reference evidence="8 9" key="1">
    <citation type="submission" date="2018-05" db="EMBL/GenBank/DDBJ databases">
        <title>Marinilabilia rubrum sp. nov., isolated from saltern sediment.</title>
        <authorList>
            <person name="Zhang R."/>
        </authorList>
    </citation>
    <scope>NUCLEOTIDE SEQUENCE [LARGE SCALE GENOMIC DNA]</scope>
    <source>
        <strain evidence="8 9">WTE16</strain>
    </source>
</reference>
<keyword evidence="9" id="KW-1185">Reference proteome</keyword>
<gene>
    <name evidence="8" type="primary">hemG</name>
    <name evidence="8" type="ORF">DDZ16_16465</name>
</gene>
<evidence type="ECO:0000256" key="4">
    <source>
        <dbReference type="ARBA" id="ARBA00023002"/>
    </source>
</evidence>